<sequence>MRHFLMFKVIRPRGERQNAGTNTHLRPQQFPLWSALGRILLRQPRRINPTTGRYLRVFTPRRAATRPTLKDAAATARRRCCFRPNLPRGKRQSTGTRNDVGAAPFAVAVPAISVTAGLMAFLASLILASNCSRPSSAALRNLPRGERQSAGTSTLRGRLVVVQPSADAPTILPRGERRLVCTSKLRRRRGAVSLFPRFESTPRRTANLGATHATGVRDADFCCGCPPCSGTDFSTQGIRRIPHPRVPAGQHLGEAFEGSRRYKLLTSSSVFNRRHAEPPTCAGECYTVTPDSTPPRGAPSEHDAPSAPSDDFPRFLPPEANAWLDSSKPP</sequence>
<reference evidence="3" key="1">
    <citation type="submission" date="2014-09" db="EMBL/GenBank/DDBJ databases">
        <title>Genome sequence of the luminous mushroom Mycena chlorophos for searching fungal bioluminescence genes.</title>
        <authorList>
            <person name="Tanaka Y."/>
            <person name="Kasuga D."/>
            <person name="Oba Y."/>
            <person name="Hase S."/>
            <person name="Sato K."/>
            <person name="Oba Y."/>
            <person name="Sakakibara Y."/>
        </authorList>
    </citation>
    <scope>NUCLEOTIDE SEQUENCE</scope>
</reference>
<organism evidence="3 4">
    <name type="scientific">Mycena chlorophos</name>
    <name type="common">Agaric fungus</name>
    <name type="synonym">Agaricus chlorophos</name>
    <dbReference type="NCBI Taxonomy" id="658473"/>
    <lineage>
        <taxon>Eukaryota</taxon>
        <taxon>Fungi</taxon>
        <taxon>Dikarya</taxon>
        <taxon>Basidiomycota</taxon>
        <taxon>Agaricomycotina</taxon>
        <taxon>Agaricomycetes</taxon>
        <taxon>Agaricomycetidae</taxon>
        <taxon>Agaricales</taxon>
        <taxon>Marasmiineae</taxon>
        <taxon>Mycenaceae</taxon>
        <taxon>Mycena</taxon>
    </lineage>
</organism>
<dbReference type="Proteomes" id="UP000815677">
    <property type="component" value="Unassembled WGS sequence"/>
</dbReference>
<evidence type="ECO:0000256" key="2">
    <source>
        <dbReference type="SAM" id="Phobius"/>
    </source>
</evidence>
<feature type="region of interest" description="Disordered" evidence="1">
    <location>
        <begin position="282"/>
        <end position="330"/>
    </location>
</feature>
<evidence type="ECO:0000256" key="1">
    <source>
        <dbReference type="SAM" id="MobiDB-lite"/>
    </source>
</evidence>
<keyword evidence="2" id="KW-1133">Transmembrane helix</keyword>
<evidence type="ECO:0000313" key="4">
    <source>
        <dbReference type="Proteomes" id="UP000815677"/>
    </source>
</evidence>
<accession>A0ABQ0KZE6</accession>
<feature type="transmembrane region" description="Helical" evidence="2">
    <location>
        <begin position="100"/>
        <end position="127"/>
    </location>
</feature>
<keyword evidence="4" id="KW-1185">Reference proteome</keyword>
<name>A0ABQ0KZE6_MYCCL</name>
<proteinExistence type="predicted"/>
<evidence type="ECO:0000313" key="3">
    <source>
        <dbReference type="EMBL" id="GAT44286.1"/>
    </source>
</evidence>
<keyword evidence="2" id="KW-0812">Transmembrane</keyword>
<gene>
    <name evidence="3" type="ORF">MCHLO_01924</name>
</gene>
<dbReference type="EMBL" id="DF839651">
    <property type="protein sequence ID" value="GAT44286.1"/>
    <property type="molecule type" value="Genomic_DNA"/>
</dbReference>
<protein>
    <submittedName>
        <fullName evidence="3">Uncharacterized protein</fullName>
    </submittedName>
</protein>
<keyword evidence="2" id="KW-0472">Membrane</keyword>